<dbReference type="NCBIfam" id="TIGR04057">
    <property type="entry name" value="SusC_RagA_signa"/>
    <property type="match status" value="1"/>
</dbReference>
<dbReference type="Gene3D" id="2.170.130.10">
    <property type="entry name" value="TonB-dependent receptor, plug domain"/>
    <property type="match status" value="1"/>
</dbReference>
<dbReference type="PROSITE" id="PS52016">
    <property type="entry name" value="TONB_DEPENDENT_REC_3"/>
    <property type="match status" value="1"/>
</dbReference>
<keyword evidence="5 9" id="KW-0798">TonB box</keyword>
<dbReference type="InterPro" id="IPR012910">
    <property type="entry name" value="Plug_dom"/>
</dbReference>
<evidence type="ECO:0000256" key="4">
    <source>
        <dbReference type="ARBA" id="ARBA00022692"/>
    </source>
</evidence>
<dbReference type="Pfam" id="PF07715">
    <property type="entry name" value="Plug"/>
    <property type="match status" value="1"/>
</dbReference>
<accession>A0ABP8FT56</accession>
<dbReference type="SUPFAM" id="SSF56935">
    <property type="entry name" value="Porins"/>
    <property type="match status" value="1"/>
</dbReference>
<evidence type="ECO:0000259" key="11">
    <source>
        <dbReference type="Pfam" id="PF00593"/>
    </source>
</evidence>
<feature type="signal peptide" evidence="10">
    <location>
        <begin position="1"/>
        <end position="26"/>
    </location>
</feature>
<proteinExistence type="inferred from homology"/>
<evidence type="ECO:0000313" key="14">
    <source>
        <dbReference type="Proteomes" id="UP001501207"/>
    </source>
</evidence>
<keyword evidence="14" id="KW-1185">Reference proteome</keyword>
<dbReference type="Pfam" id="PF00593">
    <property type="entry name" value="TonB_dep_Rec_b-barrel"/>
    <property type="match status" value="1"/>
</dbReference>
<dbReference type="Pfam" id="PF13715">
    <property type="entry name" value="CarbopepD_reg_2"/>
    <property type="match status" value="1"/>
</dbReference>
<keyword evidence="4 8" id="KW-0812">Transmembrane</keyword>
<dbReference type="InterPro" id="IPR000531">
    <property type="entry name" value="Beta-barrel_TonB"/>
</dbReference>
<evidence type="ECO:0000256" key="6">
    <source>
        <dbReference type="ARBA" id="ARBA00023136"/>
    </source>
</evidence>
<comment type="caution">
    <text evidence="13">The sequence shown here is derived from an EMBL/GenBank/DDBJ whole genome shotgun (WGS) entry which is preliminary data.</text>
</comment>
<evidence type="ECO:0000259" key="12">
    <source>
        <dbReference type="Pfam" id="PF07715"/>
    </source>
</evidence>
<comment type="subcellular location">
    <subcellularLocation>
        <location evidence="1 8">Cell outer membrane</location>
        <topology evidence="1 8">Multi-pass membrane protein</topology>
    </subcellularLocation>
</comment>
<evidence type="ECO:0000256" key="10">
    <source>
        <dbReference type="SAM" id="SignalP"/>
    </source>
</evidence>
<evidence type="ECO:0000256" key="7">
    <source>
        <dbReference type="ARBA" id="ARBA00023237"/>
    </source>
</evidence>
<dbReference type="SUPFAM" id="SSF49464">
    <property type="entry name" value="Carboxypeptidase regulatory domain-like"/>
    <property type="match status" value="1"/>
</dbReference>
<dbReference type="NCBIfam" id="TIGR04056">
    <property type="entry name" value="OMP_RagA_SusC"/>
    <property type="match status" value="1"/>
</dbReference>
<dbReference type="Proteomes" id="UP001501207">
    <property type="component" value="Unassembled WGS sequence"/>
</dbReference>
<keyword evidence="13" id="KW-0675">Receptor</keyword>
<reference evidence="14" key="1">
    <citation type="journal article" date="2019" name="Int. J. Syst. Evol. Microbiol.">
        <title>The Global Catalogue of Microorganisms (GCM) 10K type strain sequencing project: providing services to taxonomists for standard genome sequencing and annotation.</title>
        <authorList>
            <consortium name="The Broad Institute Genomics Platform"/>
            <consortium name="The Broad Institute Genome Sequencing Center for Infectious Disease"/>
            <person name="Wu L."/>
            <person name="Ma J."/>
        </authorList>
    </citation>
    <scope>NUCLEOTIDE SEQUENCE [LARGE SCALE GENOMIC DNA]</scope>
    <source>
        <strain evidence="14">JCM 17664</strain>
    </source>
</reference>
<keyword evidence="6 8" id="KW-0472">Membrane</keyword>
<keyword evidence="3 8" id="KW-1134">Transmembrane beta strand</keyword>
<comment type="similarity">
    <text evidence="8 9">Belongs to the TonB-dependent receptor family.</text>
</comment>
<evidence type="ECO:0000256" key="8">
    <source>
        <dbReference type="PROSITE-ProRule" id="PRU01360"/>
    </source>
</evidence>
<dbReference type="Gene3D" id="2.40.170.20">
    <property type="entry name" value="TonB-dependent receptor, beta-barrel domain"/>
    <property type="match status" value="1"/>
</dbReference>
<keyword evidence="2 8" id="KW-0813">Transport</keyword>
<dbReference type="EMBL" id="BAABFN010000004">
    <property type="protein sequence ID" value="GAA4310483.1"/>
    <property type="molecule type" value="Genomic_DNA"/>
</dbReference>
<evidence type="ECO:0000313" key="13">
    <source>
        <dbReference type="EMBL" id="GAA4310483.1"/>
    </source>
</evidence>
<keyword evidence="10" id="KW-0732">Signal</keyword>
<dbReference type="InterPro" id="IPR039426">
    <property type="entry name" value="TonB-dep_rcpt-like"/>
</dbReference>
<dbReference type="InterPro" id="IPR023996">
    <property type="entry name" value="TonB-dep_OMP_SusC/RagA"/>
</dbReference>
<protein>
    <submittedName>
        <fullName evidence="13">TonB-dependent receptor</fullName>
    </submittedName>
</protein>
<evidence type="ECO:0000256" key="1">
    <source>
        <dbReference type="ARBA" id="ARBA00004571"/>
    </source>
</evidence>
<feature type="domain" description="TonB-dependent receptor plug" evidence="12">
    <location>
        <begin position="121"/>
        <end position="254"/>
    </location>
</feature>
<feature type="chain" id="PRO_5047243407" evidence="10">
    <location>
        <begin position="27"/>
        <end position="1067"/>
    </location>
</feature>
<evidence type="ECO:0000256" key="9">
    <source>
        <dbReference type="RuleBase" id="RU003357"/>
    </source>
</evidence>
<dbReference type="InterPro" id="IPR023997">
    <property type="entry name" value="TonB-dep_OMP_SusC/RagA_CS"/>
</dbReference>
<keyword evidence="7 8" id="KW-0998">Cell outer membrane</keyword>
<dbReference type="InterPro" id="IPR036942">
    <property type="entry name" value="Beta-barrel_TonB_sf"/>
</dbReference>
<organism evidence="13 14">
    <name type="scientific">Compostibacter hankyongensis</name>
    <dbReference type="NCBI Taxonomy" id="1007089"/>
    <lineage>
        <taxon>Bacteria</taxon>
        <taxon>Pseudomonadati</taxon>
        <taxon>Bacteroidota</taxon>
        <taxon>Chitinophagia</taxon>
        <taxon>Chitinophagales</taxon>
        <taxon>Chitinophagaceae</taxon>
        <taxon>Compostibacter</taxon>
    </lineage>
</organism>
<dbReference type="InterPro" id="IPR008969">
    <property type="entry name" value="CarboxyPept-like_regulatory"/>
</dbReference>
<dbReference type="RefSeq" id="WP_344978582.1">
    <property type="nucleotide sequence ID" value="NZ_BAABFN010000004.1"/>
</dbReference>
<dbReference type="InterPro" id="IPR037066">
    <property type="entry name" value="Plug_dom_sf"/>
</dbReference>
<evidence type="ECO:0000256" key="3">
    <source>
        <dbReference type="ARBA" id="ARBA00022452"/>
    </source>
</evidence>
<sequence>MKQHYPSIKRLIAALLFLGGSVTCFAQQAITVRGRVLDKQNGSPLPGVSINDVTSKKALGLTDDRGNFQVITESGHQLKFRYIGYDDQVAQAGEAALRILMTSTSKALKEAVIVGYNARTKETVTGAVSVISGKDIQDVPVSNVEQLLQGKVAGLNIQNLTGAPGFSGSVSIRGISQLNISGGGDQATLASNNPLLVIDNVPIDYDGGIDQSMLQPGAATGPLALIPPDDIESIEVFKDAQAASLYGSRGANGVIVITTKRGNSPTPVITVNSNVFINFPPELRPTWGGLFERRFRVNSILENSRDLIDSRNKLNNAQFLTDSLNPFYNNSTNWQGYFYQTTINTNHNVQISGGDARLNYKTNLAYQLNQGVIKNTGFNKYSLNMQLNFQPDQRLRVGAQLFGALGQKARGNGGGLTNNGAGNAFSSSLNPSPSHFIGIPELEGYDNNLDDNNTVNLRGYLSADYELIPNLWLSSTTSYDYYTDTRDQFKQAFTNNDLTMLYGYLGRRDELNTRNGVNYSYSTVPTNMEQGHNLYVSFFNEVNIKTNKINIVDLRNGPSDYYWGPRGYSPRFYPGNPFNDPNGKNDNGVHATSVYHALSWAGIVSYNYKTKYNIDLSYRLDGNSDAGVSDRYSVNPAIGLRWNFNKERWLRDLTWLDYGSLRMTYGINSRATSTILNTLGVYQIYADYNNAPSVAPEFSVLPNPTLQPEKSYQYDIGADLGLFKGRLTFTYDTYYKRTYNIVRSFYLPDITGYNEVQVNGGSLVNYGHELAVTARLFNPLQPGAFHWTVSLNGALNRGTLTGLPGGITLYRQIDPVYAEDFILKVGRNPISNYLYQNTGIYQSTADVPVDPIRGVRAKWQAGGTNFFQAGDPIWTDVNGDYAISGNHDKFVIGNPDPLMTGGMSNTFSYHNFSLNIYCSYLIKRTLLNNALSTRLQQLSDPDKMSNVYDLDQLRYWTGAGSDASYSDIMNVYHNSLTNPFLADQDLFAEDGSYFKINQITLGYTFLNFGFMKRWGLHLLRAYATLYNVGIFSPYSGPDPETVTTLGRDDIKGYPAARSLTLGINAQF</sequence>
<evidence type="ECO:0000256" key="2">
    <source>
        <dbReference type="ARBA" id="ARBA00022448"/>
    </source>
</evidence>
<feature type="domain" description="TonB-dependent receptor-like beta-barrel" evidence="11">
    <location>
        <begin position="416"/>
        <end position="886"/>
    </location>
</feature>
<gene>
    <name evidence="13" type="ORF">GCM10023143_18980</name>
</gene>
<evidence type="ECO:0000256" key="5">
    <source>
        <dbReference type="ARBA" id="ARBA00023077"/>
    </source>
</evidence>
<name>A0ABP8FT56_9BACT</name>